<name>A0A840E4S3_9BACT</name>
<keyword evidence="2" id="KW-1185">Reference proteome</keyword>
<dbReference type="Proteomes" id="UP000576209">
    <property type="component" value="Unassembled WGS sequence"/>
</dbReference>
<accession>A0A840E4S3</accession>
<evidence type="ECO:0000313" key="2">
    <source>
        <dbReference type="Proteomes" id="UP000576209"/>
    </source>
</evidence>
<reference evidence="1 2" key="1">
    <citation type="submission" date="2020-08" db="EMBL/GenBank/DDBJ databases">
        <title>Genomic Encyclopedia of Type Strains, Phase IV (KMG-IV): sequencing the most valuable type-strain genomes for metagenomic binning, comparative biology and taxonomic classification.</title>
        <authorList>
            <person name="Goeker M."/>
        </authorList>
    </citation>
    <scope>NUCLEOTIDE SEQUENCE [LARGE SCALE GENOMIC DNA]</scope>
    <source>
        <strain evidence="1 2">DSM 105137</strain>
    </source>
</reference>
<dbReference type="EMBL" id="JACIFF010000001">
    <property type="protein sequence ID" value="MBB4078117.1"/>
    <property type="molecule type" value="Genomic_DNA"/>
</dbReference>
<proteinExistence type="predicted"/>
<evidence type="ECO:0000313" key="1">
    <source>
        <dbReference type="EMBL" id="MBB4078117.1"/>
    </source>
</evidence>
<sequence length="215" mass="25068">MKWILFLFPLWLGAQQSRVFDADFRFSEGIYLSQDALLANTPDVSWSQITGEMVQLAEDYRLQVAGFGYKDRSYRTPYAISLDGQPYLFIRADEERGFHEFAGLRERGTYSTLRYDTLVHTRQLMRAYNPATGFPFREGWVERDRTRSLSRIFELTSGRRLPLDLPTVMRLVASESDLVAALERTGPEEQDKLIRALRIYNERHPLLLPRPQANR</sequence>
<dbReference type="AlphaFoldDB" id="A0A840E4S3"/>
<organism evidence="1 2">
    <name type="scientific">Neolewinella aquimaris</name>
    <dbReference type="NCBI Taxonomy" id="1835722"/>
    <lineage>
        <taxon>Bacteria</taxon>
        <taxon>Pseudomonadati</taxon>
        <taxon>Bacteroidota</taxon>
        <taxon>Saprospiria</taxon>
        <taxon>Saprospirales</taxon>
        <taxon>Lewinellaceae</taxon>
        <taxon>Neolewinella</taxon>
    </lineage>
</organism>
<protein>
    <submittedName>
        <fullName evidence="1">Uncharacterized protein</fullName>
    </submittedName>
</protein>
<gene>
    <name evidence="1" type="ORF">GGR28_000718</name>
</gene>
<comment type="caution">
    <text evidence="1">The sequence shown here is derived from an EMBL/GenBank/DDBJ whole genome shotgun (WGS) entry which is preliminary data.</text>
</comment>
<dbReference type="RefSeq" id="WP_183494342.1">
    <property type="nucleotide sequence ID" value="NZ_JACIFF010000001.1"/>
</dbReference>